<evidence type="ECO:0000256" key="8">
    <source>
        <dbReference type="ARBA" id="ARBA00023211"/>
    </source>
</evidence>
<dbReference type="InterPro" id="IPR032264">
    <property type="entry name" value="MenD_middle"/>
</dbReference>
<comment type="catalytic activity">
    <reaction evidence="1">
        <text>chorismate = isochorismate</text>
        <dbReference type="Rhea" id="RHEA:18985"/>
        <dbReference type="ChEBI" id="CHEBI:29748"/>
        <dbReference type="ChEBI" id="CHEBI:29780"/>
        <dbReference type="EC" id="5.4.4.2"/>
    </reaction>
</comment>
<dbReference type="SUPFAM" id="SSF56322">
    <property type="entry name" value="ADC synthase"/>
    <property type="match status" value="1"/>
</dbReference>
<dbReference type="Gene3D" id="1.10.20.10">
    <property type="entry name" value="Histone, subunit A"/>
    <property type="match status" value="1"/>
</dbReference>
<dbReference type="InterPro" id="IPR036849">
    <property type="entry name" value="Enolase-like_C_sf"/>
</dbReference>
<evidence type="ECO:0000256" key="10">
    <source>
        <dbReference type="SAM" id="MobiDB-lite"/>
    </source>
</evidence>
<name>A0A7S0CUV6_MICPS</name>
<dbReference type="InterPro" id="IPR004433">
    <property type="entry name" value="MenaQ_synth_MenD"/>
</dbReference>
<dbReference type="PROSITE" id="PS00909">
    <property type="entry name" value="MR_MLE_2"/>
    <property type="match status" value="1"/>
</dbReference>
<dbReference type="InterPro" id="IPR011766">
    <property type="entry name" value="TPP_enzyme_TPP-bd"/>
</dbReference>
<dbReference type="SFLD" id="SFLDG00180">
    <property type="entry name" value="muconate_cycloisomerase"/>
    <property type="match status" value="1"/>
</dbReference>
<feature type="compositionally biased region" description="Polar residues" evidence="10">
    <location>
        <begin position="1788"/>
        <end position="1798"/>
    </location>
</feature>
<dbReference type="NCBIfam" id="TIGR00173">
    <property type="entry name" value="menD"/>
    <property type="match status" value="1"/>
</dbReference>
<dbReference type="GO" id="GO:0046982">
    <property type="term" value="F:protein heterodimerization activity"/>
    <property type="evidence" value="ECO:0007669"/>
    <property type="project" value="InterPro"/>
</dbReference>
<feature type="compositionally biased region" description="Basic and acidic residues" evidence="10">
    <location>
        <begin position="1811"/>
        <end position="1836"/>
    </location>
</feature>
<feature type="region of interest" description="Disordered" evidence="10">
    <location>
        <begin position="167"/>
        <end position="212"/>
    </location>
</feature>
<dbReference type="GO" id="GO:0070204">
    <property type="term" value="F:2-succinyl-5-enolpyruvyl-6-hydroxy-3-cyclohexene-1-carboxylic-acid synthase activity"/>
    <property type="evidence" value="ECO:0007669"/>
    <property type="project" value="InterPro"/>
</dbReference>
<feature type="compositionally biased region" description="Acidic residues" evidence="10">
    <location>
        <begin position="2273"/>
        <end position="2283"/>
    </location>
</feature>
<dbReference type="InterPro" id="IPR015890">
    <property type="entry name" value="Chorismate_C"/>
</dbReference>
<dbReference type="Gene3D" id="3.30.390.10">
    <property type="entry name" value="Enolase-like, N-terminal domain"/>
    <property type="match status" value="1"/>
</dbReference>
<evidence type="ECO:0000256" key="3">
    <source>
        <dbReference type="ARBA" id="ARBA00012824"/>
    </source>
</evidence>
<feature type="region of interest" description="Disordered" evidence="10">
    <location>
        <begin position="51"/>
        <end position="127"/>
    </location>
</feature>
<dbReference type="Pfam" id="PF00425">
    <property type="entry name" value="Chorismate_bind"/>
    <property type="match status" value="1"/>
</dbReference>
<dbReference type="EMBL" id="HBEN01003885">
    <property type="protein sequence ID" value="CAD8434570.1"/>
    <property type="molecule type" value="Transcribed_RNA"/>
</dbReference>
<feature type="compositionally biased region" description="Low complexity" evidence="10">
    <location>
        <begin position="26"/>
        <end position="36"/>
    </location>
</feature>
<dbReference type="Gene3D" id="3.20.20.120">
    <property type="entry name" value="Enolase-like C-terminal domain"/>
    <property type="match status" value="1"/>
</dbReference>
<keyword evidence="5" id="KW-0479">Metal-binding</keyword>
<dbReference type="Gene3D" id="3.40.50.1220">
    <property type="entry name" value="TPP-binding domain"/>
    <property type="match status" value="1"/>
</dbReference>
<dbReference type="EC" id="5.4.4.2" evidence="3"/>
<feature type="region of interest" description="Disordered" evidence="10">
    <location>
        <begin position="291"/>
        <end position="320"/>
    </location>
</feature>
<dbReference type="InterPro" id="IPR029017">
    <property type="entry name" value="Enolase-like_N"/>
</dbReference>
<dbReference type="InterPro" id="IPR018110">
    <property type="entry name" value="Mandel_Rmase/mucon_lact_enz_CS"/>
</dbReference>
<dbReference type="SMART" id="SM00922">
    <property type="entry name" value="MR_MLE"/>
    <property type="match status" value="1"/>
</dbReference>
<dbReference type="InterPro" id="IPR004561">
    <property type="entry name" value="IsoChor_synthase"/>
</dbReference>
<dbReference type="Gene3D" id="3.60.120.10">
    <property type="entry name" value="Anthranilate synthase"/>
    <property type="match status" value="1"/>
</dbReference>
<dbReference type="GO" id="GO:0046872">
    <property type="term" value="F:metal ion binding"/>
    <property type="evidence" value="ECO:0007669"/>
    <property type="project" value="UniProtKB-KW"/>
</dbReference>
<dbReference type="InterPro" id="IPR006809">
    <property type="entry name" value="TAFII28_dom"/>
</dbReference>
<dbReference type="GO" id="GO:0006367">
    <property type="term" value="P:transcription initiation at RNA polymerase II promoter"/>
    <property type="evidence" value="ECO:0007669"/>
    <property type="project" value="InterPro"/>
</dbReference>
<protein>
    <recommendedName>
        <fullName evidence="3">isochorismate synthase</fullName>
        <ecNumber evidence="3">5.4.4.2</ecNumber>
    </recommendedName>
</protein>
<gene>
    <name evidence="12" type="ORF">MSP1401_LOCUS3140</name>
</gene>
<evidence type="ECO:0000256" key="6">
    <source>
        <dbReference type="ARBA" id="ARBA00022842"/>
    </source>
</evidence>
<dbReference type="GO" id="GO:0009063">
    <property type="term" value="P:amino acid catabolic process"/>
    <property type="evidence" value="ECO:0007669"/>
    <property type="project" value="InterPro"/>
</dbReference>
<feature type="compositionally biased region" description="Acidic residues" evidence="10">
    <location>
        <begin position="2232"/>
        <end position="2250"/>
    </location>
</feature>
<dbReference type="SUPFAM" id="SSF51604">
    <property type="entry name" value="Enolase C-terminal domain-like"/>
    <property type="match status" value="1"/>
</dbReference>
<dbReference type="SUPFAM" id="SSF54826">
    <property type="entry name" value="Enolase N-terminal domain-like"/>
    <property type="match status" value="1"/>
</dbReference>
<dbReference type="PANTHER" id="PTHR42916">
    <property type="entry name" value="2-SUCCINYL-5-ENOLPYRUVYL-6-HYDROXY-3-CYCLOHEXENE-1-CARBOXYLATE SYNTHASE"/>
    <property type="match status" value="1"/>
</dbReference>
<dbReference type="InterPro" id="IPR029035">
    <property type="entry name" value="DHS-like_NAD/FAD-binding_dom"/>
</dbReference>
<dbReference type="InterPro" id="IPR009072">
    <property type="entry name" value="Histone-fold"/>
</dbReference>
<proteinExistence type="inferred from homology"/>
<dbReference type="PANTHER" id="PTHR42916:SF1">
    <property type="entry name" value="PROTEIN PHYLLO, CHLOROPLASTIC"/>
    <property type="match status" value="1"/>
</dbReference>
<dbReference type="Pfam" id="PF02775">
    <property type="entry name" value="TPP_enzyme_C"/>
    <property type="match status" value="1"/>
</dbReference>
<evidence type="ECO:0000256" key="4">
    <source>
        <dbReference type="ARBA" id="ARBA00022679"/>
    </source>
</evidence>
<evidence type="ECO:0000256" key="5">
    <source>
        <dbReference type="ARBA" id="ARBA00022723"/>
    </source>
</evidence>
<dbReference type="InterPro" id="IPR012001">
    <property type="entry name" value="Thiamin_PyroP_enz_TPP-bd_dom"/>
</dbReference>
<feature type="region of interest" description="Disordered" evidence="10">
    <location>
        <begin position="2196"/>
        <end position="2285"/>
    </location>
</feature>
<dbReference type="SUPFAM" id="SSF52467">
    <property type="entry name" value="DHS-like NAD/FAD-binding domain"/>
    <property type="match status" value="1"/>
</dbReference>
<evidence type="ECO:0000256" key="7">
    <source>
        <dbReference type="ARBA" id="ARBA00023052"/>
    </source>
</evidence>
<dbReference type="CDD" id="cd07037">
    <property type="entry name" value="TPP_PYR_MenD"/>
    <property type="match status" value="1"/>
</dbReference>
<dbReference type="GO" id="GO:0030976">
    <property type="term" value="F:thiamine pyrophosphate binding"/>
    <property type="evidence" value="ECO:0007669"/>
    <property type="project" value="InterPro"/>
</dbReference>
<feature type="compositionally biased region" description="Low complexity" evidence="10">
    <location>
        <begin position="55"/>
        <end position="68"/>
    </location>
</feature>
<dbReference type="Pfam" id="PF13378">
    <property type="entry name" value="MR_MLE_C"/>
    <property type="match status" value="1"/>
</dbReference>
<reference evidence="12" key="1">
    <citation type="submission" date="2021-01" db="EMBL/GenBank/DDBJ databases">
        <authorList>
            <person name="Corre E."/>
            <person name="Pelletier E."/>
            <person name="Niang G."/>
            <person name="Scheremetjew M."/>
            <person name="Finn R."/>
            <person name="Kale V."/>
            <person name="Holt S."/>
            <person name="Cochrane G."/>
            <person name="Meng A."/>
            <person name="Brown T."/>
            <person name="Cohen L."/>
        </authorList>
    </citation>
    <scope>NUCLEOTIDE SEQUENCE</scope>
    <source>
        <strain evidence="12">CCAC1681</strain>
    </source>
</reference>
<evidence type="ECO:0000256" key="1">
    <source>
        <dbReference type="ARBA" id="ARBA00000799"/>
    </source>
</evidence>
<dbReference type="GO" id="GO:0008909">
    <property type="term" value="F:isochorismate synthase activity"/>
    <property type="evidence" value="ECO:0007669"/>
    <property type="project" value="UniProtKB-EC"/>
</dbReference>
<feature type="region of interest" description="Disordered" evidence="10">
    <location>
        <begin position="1785"/>
        <end position="1836"/>
    </location>
</feature>
<feature type="region of interest" description="Disordered" evidence="10">
    <location>
        <begin position="1"/>
        <end position="39"/>
    </location>
</feature>
<feature type="compositionally biased region" description="Basic and acidic residues" evidence="10">
    <location>
        <begin position="2196"/>
        <end position="2205"/>
    </location>
</feature>
<dbReference type="SUPFAM" id="SSF52518">
    <property type="entry name" value="Thiamin diphosphate-binding fold (THDP-binding)"/>
    <property type="match status" value="2"/>
</dbReference>
<dbReference type="NCBIfam" id="TIGR00543">
    <property type="entry name" value="isochor_syn"/>
    <property type="match status" value="1"/>
</dbReference>
<keyword evidence="8" id="KW-0464">Manganese</keyword>
<keyword evidence="4" id="KW-0808">Transferase</keyword>
<keyword evidence="6" id="KW-0460">Magnesium</keyword>
<dbReference type="GO" id="GO:0009234">
    <property type="term" value="P:menaquinone biosynthetic process"/>
    <property type="evidence" value="ECO:0007669"/>
    <property type="project" value="InterPro"/>
</dbReference>
<feature type="compositionally biased region" description="Low complexity" evidence="10">
    <location>
        <begin position="117"/>
        <end position="127"/>
    </location>
</feature>
<organism evidence="12">
    <name type="scientific">Micromonas pusilla</name>
    <name type="common">Picoplanktonic green alga</name>
    <name type="synonym">Chromulina pusilla</name>
    <dbReference type="NCBI Taxonomy" id="38833"/>
    <lineage>
        <taxon>Eukaryota</taxon>
        <taxon>Viridiplantae</taxon>
        <taxon>Chlorophyta</taxon>
        <taxon>Mamiellophyceae</taxon>
        <taxon>Mamiellales</taxon>
        <taxon>Mamiellaceae</taxon>
        <taxon>Micromonas</taxon>
    </lineage>
</organism>
<comment type="similarity">
    <text evidence="2">Belongs to the isochorismate synthase family.</text>
</comment>
<evidence type="ECO:0000256" key="9">
    <source>
        <dbReference type="ARBA" id="ARBA00023235"/>
    </source>
</evidence>
<evidence type="ECO:0000256" key="2">
    <source>
        <dbReference type="ARBA" id="ARBA00005297"/>
    </source>
</evidence>
<dbReference type="SFLD" id="SFLDF00009">
    <property type="entry name" value="o-succinylbenzoate_synthase"/>
    <property type="match status" value="1"/>
</dbReference>
<dbReference type="Pfam" id="PF16582">
    <property type="entry name" value="TPP_enzyme_M_2"/>
    <property type="match status" value="1"/>
</dbReference>
<dbReference type="InterPro" id="IPR013342">
    <property type="entry name" value="Mandelate_racemase_C"/>
</dbReference>
<dbReference type="InterPro" id="IPR029061">
    <property type="entry name" value="THDP-binding"/>
</dbReference>
<dbReference type="HAMAP" id="MF_01659">
    <property type="entry name" value="MenD"/>
    <property type="match status" value="1"/>
</dbReference>
<dbReference type="CDD" id="cd08048">
    <property type="entry name" value="HFD_TAF11"/>
    <property type="match status" value="1"/>
</dbReference>
<sequence length="2404" mass="252313">MASFGGAAARALVAPAATSSGPIRNASASTSSASRSILGAGPRRFLRRAGEFCDSRVSSTRASATPSTGGAGGGGTRASRRRERRALAKGATSDPPDPPSGGGSRAVDAKRVPAPTGALVVDARGAAVGRDGAVDAKADISAEATPPRAFDGVSSDNTTRAPKLRETFEDASTSEGAEAPPKNTNNTSDDKSGKRSTSKLAVETSQRVHCGSAASVPDALRRLRSKLRDLTLDASDGVLPPFTSGVVRLTVFTPRHVDALEWLRGAHANARSRVSANANAADPLLPAYYLSPRTPPPAVRSGDGDDAVDDETNGYTHRRERDGRKLKEGVKVNDVAEPSSWRADPRGAVAAAGGAVVWTGSDGFDGDVLADVRRFVGRDFVGGADDTARDLRVYGAGRFDPETAPAEEWARFGGHYFFLPTLEVSEGARCATVAVTLAWDARFGDDDDDSVAARKRTRGAASLAAAVASAADAIDAALGESPPFPGLNDESSKSNARVLRLAPPGSATPLGKTLEPDRAGWSKVVDGLLQKLREGEAAAAEAARRAERAIAAAEAAEASQGGATDSDETLATYAYAGNTSVSAKTSRRAFTNYVWDERDAYGEDAYIDDFASGDGYGGGTVASSGRSIRDRLLDLGRAAGVEAPPAAVLKELEAFAMAAGLGSAAGSPADGGDVFSGAFKASGRGTRLDQNVGDAGSVGIGWSVDESGDETSDVATAATTLLNGAFASEQNSKTQEKESVLRKVVLARRSTLTFSEPMDALALVANLKSRDPDAYQFALVHSDGAAFVGSTPERLFSSRDGRAASEAVAGTRPRGADEGEDAALAYEMLLSPKEHEEFSIVREEVRNALATVAKDGSSGVKAELEKGVLRHVSVQHLYARLGCELANGTSEADVLEALHPTPAVCGHPRLAALHAIRSAEPFDRGLYAGPLGWIGAESAEFAVAIRSALIETNLITEKTNRTKTNDEKTTTANDAKKTNTPGTVMRLYAGVGVVAAADAVAEWRELNLKTTPLESLVAKKTKTRENLPVDGFFPTSETNADDGRTKAQTSFREAPSPTTTPNPVTPLADAPNANVAWAELLIGELFRDGVRVFCVAPGSRSTPLALAAERHPSARVVVCVDERSLAFYALGVGKGAGAQHAGAAVICSSGTAVANLLPAAVEAAESNSPLLMLTADRPPELRGTGANQTIDQSKIFGTFTRYYADLPPPGDGAPARVWATAANAATRVLRGARPGPVHLNCQFRDPLGPVRAPWNPERDLRGLEGWETRTTPHSFSSRINGRDAFEENEATRRAYGDAASVCRDGGGESRASAVDAAGSVALAALARSARRGVLVVAGGASDGAAAALAATQLASVLGWAVIADAASGLRAGAGDPEAFCPYLVNAADLSLCSSKMRAFFKPDVIVQINPRLTSKRVQTALETAALDHGAAWAVVTPQESRADPAHCVSLHVSADAATVAAALAEALQTKCAYRESTNFISCASFRDALLAADAAASREARSALRDLENEEGITEMGVALAVADALPRSMGLFLGNSMPIRDVDALAGVSKVFRGHDSKRDFSDETSVVFGPGAPTAANRGASGIDGVLSAAAGYAAGLGRPVTLLVGDVSFQHDANGLLLLRERPGQPPVTVVVVNNGGGGIFNFLPVSEQIDQARFTKLFATPPDVSRRGLCEAHRVAHAHPSTPEALKKALDAAWSEGRHSVVEVTTSRARNLAQHRLLQRRVAETVDAALALRERFGDERMSLRGSESDSERDEDIVVRWPKSSPRAVTRATVSRFALPMLREPTTSLKPSSSGSERDDTSNGEDLNDARQANENDDSSSRETNKQKSERVGHILEVRLANGAVGRGEASPLPGLHRETAEEAGAQLRVVASLLESTAIPDTLPLLGGAVTEWLVNVVGVRVAETLLPSVRFAVESAALAALCASDRRNGAETEQNFLLADALEKGAAYSASFSSSSDDTFSDSTRNTVTRAVEINALIASCDGDTPLSAATEAKRLVEQGYRCLKIKVARGVGAAGAAFDADRVEAIREAVGPDVTLRCDANRGWSLNDALTFGLRVTDLNLQYVEEPVRDVENDLAAFHCTTGVPVALDESVDEVFAKCFSKSDTQTSTSVADALEELFEPTFGVVALVLKPSLIGGFEACSLAAAAARTKGVNAVVTTAFESGVGVAACAHLAAALDAAAERAAGEAIAESKFDRETHDDDDDDDDVAVEKRRGAPSSGDGGDGKDDDDDDDKGDGEIADGDDFERRRKRGGASGATNKNANRIDDGDDEEDEMANDEARVADREKMAEMLRYFTPEQMDRYECYRRSSLPKPVLRRVFQAVTGTILNPNGLIVLAAVGKLFVGELVELAREIADDEGVSDLEEIKPAHVREAHRRMEQSGNLFRAKKKPLFRKRGA</sequence>
<feature type="region of interest" description="Disordered" evidence="10">
    <location>
        <begin position="1028"/>
        <end position="1066"/>
    </location>
</feature>
<dbReference type="SUPFAM" id="SSF47113">
    <property type="entry name" value="Histone-fold"/>
    <property type="match status" value="1"/>
</dbReference>
<dbReference type="Pfam" id="PF02776">
    <property type="entry name" value="TPP_enzyme_N"/>
    <property type="match status" value="1"/>
</dbReference>
<dbReference type="InterPro" id="IPR005801">
    <property type="entry name" value="ADC_synthase"/>
</dbReference>
<dbReference type="Pfam" id="PF04719">
    <property type="entry name" value="TAFII28"/>
    <property type="match status" value="1"/>
</dbReference>
<feature type="domain" description="Mandelate racemase/muconate lactonizing enzyme C-terminal" evidence="11">
    <location>
        <begin position="1991"/>
        <end position="2091"/>
    </location>
</feature>
<accession>A0A7S0CUV6</accession>
<dbReference type="InterPro" id="IPR029065">
    <property type="entry name" value="Enolase_C-like"/>
</dbReference>
<evidence type="ECO:0000313" key="12">
    <source>
        <dbReference type="EMBL" id="CAD8434570.1"/>
    </source>
</evidence>
<evidence type="ECO:0000259" key="11">
    <source>
        <dbReference type="SMART" id="SM00922"/>
    </source>
</evidence>
<dbReference type="Gene3D" id="3.40.50.970">
    <property type="match status" value="2"/>
</dbReference>
<keyword evidence="9" id="KW-0413">Isomerase</keyword>
<feature type="compositionally biased region" description="Low complexity" evidence="10">
    <location>
        <begin position="1"/>
        <end position="17"/>
    </location>
</feature>
<keyword evidence="7" id="KW-0786">Thiamine pyrophosphate</keyword>
<dbReference type="GO" id="GO:0005634">
    <property type="term" value="C:nucleus"/>
    <property type="evidence" value="ECO:0007669"/>
    <property type="project" value="InterPro"/>
</dbReference>
<dbReference type="SFLD" id="SFLDS00001">
    <property type="entry name" value="Enolase"/>
    <property type="match status" value="1"/>
</dbReference>